<accession>A0ABN2AYK6</accession>
<name>A0ABN2AYK6_9MICO</name>
<dbReference type="InterPro" id="IPR036259">
    <property type="entry name" value="MFS_trans_sf"/>
</dbReference>
<dbReference type="InterPro" id="IPR020846">
    <property type="entry name" value="MFS_dom"/>
</dbReference>
<evidence type="ECO:0000256" key="7">
    <source>
        <dbReference type="SAM" id="Phobius"/>
    </source>
</evidence>
<evidence type="ECO:0000313" key="9">
    <source>
        <dbReference type="EMBL" id="GAA1530321.1"/>
    </source>
</evidence>
<protein>
    <submittedName>
        <fullName evidence="9">Sugar transporter</fullName>
    </submittedName>
</protein>
<evidence type="ECO:0000256" key="1">
    <source>
        <dbReference type="ARBA" id="ARBA00004651"/>
    </source>
</evidence>
<sequence>MTQPSAAAPSDGASPNAPGAGEDDRLRTTRLFLLAAGLFVFLTAEMYPVGAMPDMTRDLGESESAVGRLVTWYAIGVGVATIPVVMATRALSRRLVIVGSLLALFVSMALSAIAPNLLVVTIARLIGAIAHGGIFAVVPVAAASLARKGAEAKAVGGAFLGASVGVVAGPPFVAAVSEHVGWRFASGVIAVIALLVAMASQLKLPPLEARSGGAFSLRIPVSMRVPFYTLCGVTALIVTAHNAAWAFIAPILEARGISGTAYAVELFCYGLAGALTTAFASRHLDAHPRRVTTIALTCMILALLALTFLPGTATGAVAAVVWGGAFGVLPVAMQTRVLATTPGHNDAATPIYVVAFQIGISLGAYIGSVLILTMAATRLPLFAAVVTAFGLPLLAWGMRDRHGSEASTTRPE</sequence>
<dbReference type="InterPro" id="IPR011701">
    <property type="entry name" value="MFS"/>
</dbReference>
<feature type="compositionally biased region" description="Low complexity" evidence="6">
    <location>
        <begin position="1"/>
        <end position="20"/>
    </location>
</feature>
<feature type="domain" description="Major facilitator superfamily (MFS) profile" evidence="8">
    <location>
        <begin position="29"/>
        <end position="402"/>
    </location>
</feature>
<keyword evidence="2" id="KW-1003">Cell membrane</keyword>
<dbReference type="Proteomes" id="UP001501288">
    <property type="component" value="Unassembled WGS sequence"/>
</dbReference>
<feature type="transmembrane region" description="Helical" evidence="7">
    <location>
        <begin position="31"/>
        <end position="50"/>
    </location>
</feature>
<evidence type="ECO:0000256" key="3">
    <source>
        <dbReference type="ARBA" id="ARBA00022692"/>
    </source>
</evidence>
<dbReference type="PANTHER" id="PTHR43124">
    <property type="entry name" value="PURINE EFFLUX PUMP PBUE"/>
    <property type="match status" value="1"/>
</dbReference>
<keyword evidence="4 7" id="KW-1133">Transmembrane helix</keyword>
<gene>
    <name evidence="9" type="ORF">GCM10009762_00940</name>
</gene>
<evidence type="ECO:0000256" key="5">
    <source>
        <dbReference type="ARBA" id="ARBA00023136"/>
    </source>
</evidence>
<feature type="transmembrane region" description="Helical" evidence="7">
    <location>
        <begin position="95"/>
        <end position="115"/>
    </location>
</feature>
<feature type="transmembrane region" description="Helical" evidence="7">
    <location>
        <begin position="351"/>
        <end position="373"/>
    </location>
</feature>
<evidence type="ECO:0000256" key="2">
    <source>
        <dbReference type="ARBA" id="ARBA00022475"/>
    </source>
</evidence>
<keyword evidence="9" id="KW-0762">Sugar transport</keyword>
<keyword evidence="10" id="KW-1185">Reference proteome</keyword>
<organism evidence="9 10">
    <name type="scientific">Dermacoccus barathri</name>
    <dbReference type="NCBI Taxonomy" id="322601"/>
    <lineage>
        <taxon>Bacteria</taxon>
        <taxon>Bacillati</taxon>
        <taxon>Actinomycetota</taxon>
        <taxon>Actinomycetes</taxon>
        <taxon>Micrococcales</taxon>
        <taxon>Dermacoccaceae</taxon>
        <taxon>Dermacoccus</taxon>
    </lineage>
</organism>
<evidence type="ECO:0000259" key="8">
    <source>
        <dbReference type="PROSITE" id="PS50850"/>
    </source>
</evidence>
<feature type="transmembrane region" description="Helical" evidence="7">
    <location>
        <begin position="154"/>
        <end position="176"/>
    </location>
</feature>
<comment type="subcellular location">
    <subcellularLocation>
        <location evidence="1">Cell membrane</location>
        <topology evidence="1">Multi-pass membrane protein</topology>
    </subcellularLocation>
</comment>
<feature type="transmembrane region" description="Helical" evidence="7">
    <location>
        <begin position="182"/>
        <end position="204"/>
    </location>
</feature>
<keyword evidence="5 7" id="KW-0472">Membrane</keyword>
<feature type="transmembrane region" description="Helical" evidence="7">
    <location>
        <begin position="121"/>
        <end position="142"/>
    </location>
</feature>
<dbReference type="RefSeq" id="WP_346029312.1">
    <property type="nucleotide sequence ID" value="NZ_BAAANV010000003.1"/>
</dbReference>
<comment type="caution">
    <text evidence="9">The sequence shown here is derived from an EMBL/GenBank/DDBJ whole genome shotgun (WGS) entry which is preliminary data.</text>
</comment>
<feature type="transmembrane region" description="Helical" evidence="7">
    <location>
        <begin position="260"/>
        <end position="279"/>
    </location>
</feature>
<feature type="transmembrane region" description="Helical" evidence="7">
    <location>
        <begin position="70"/>
        <end position="88"/>
    </location>
</feature>
<proteinExistence type="predicted"/>
<dbReference type="EMBL" id="BAAANV010000003">
    <property type="protein sequence ID" value="GAA1530321.1"/>
    <property type="molecule type" value="Genomic_DNA"/>
</dbReference>
<feature type="transmembrane region" description="Helical" evidence="7">
    <location>
        <begin position="225"/>
        <end position="248"/>
    </location>
</feature>
<reference evidence="9 10" key="1">
    <citation type="journal article" date="2019" name="Int. J. Syst. Evol. Microbiol.">
        <title>The Global Catalogue of Microorganisms (GCM) 10K type strain sequencing project: providing services to taxonomists for standard genome sequencing and annotation.</title>
        <authorList>
            <consortium name="The Broad Institute Genomics Platform"/>
            <consortium name="The Broad Institute Genome Sequencing Center for Infectious Disease"/>
            <person name="Wu L."/>
            <person name="Ma J."/>
        </authorList>
    </citation>
    <scope>NUCLEOTIDE SEQUENCE [LARGE SCALE GENOMIC DNA]</scope>
    <source>
        <strain evidence="9 10">JCM 14588</strain>
    </source>
</reference>
<dbReference type="InterPro" id="IPR050189">
    <property type="entry name" value="MFS_Efflux_Transporters"/>
</dbReference>
<evidence type="ECO:0000256" key="4">
    <source>
        <dbReference type="ARBA" id="ARBA00022989"/>
    </source>
</evidence>
<dbReference type="PANTHER" id="PTHR43124:SF3">
    <property type="entry name" value="CHLORAMPHENICOL EFFLUX PUMP RV0191"/>
    <property type="match status" value="1"/>
</dbReference>
<evidence type="ECO:0000313" key="10">
    <source>
        <dbReference type="Proteomes" id="UP001501288"/>
    </source>
</evidence>
<keyword evidence="9" id="KW-0813">Transport</keyword>
<dbReference type="SUPFAM" id="SSF103473">
    <property type="entry name" value="MFS general substrate transporter"/>
    <property type="match status" value="1"/>
</dbReference>
<feature type="transmembrane region" description="Helical" evidence="7">
    <location>
        <begin position="379"/>
        <end position="398"/>
    </location>
</feature>
<feature type="region of interest" description="Disordered" evidence="6">
    <location>
        <begin position="1"/>
        <end position="21"/>
    </location>
</feature>
<dbReference type="PROSITE" id="PS50850">
    <property type="entry name" value="MFS"/>
    <property type="match status" value="1"/>
</dbReference>
<dbReference type="CDD" id="cd17324">
    <property type="entry name" value="MFS_NepI_like"/>
    <property type="match status" value="1"/>
</dbReference>
<dbReference type="Pfam" id="PF07690">
    <property type="entry name" value="MFS_1"/>
    <property type="match status" value="2"/>
</dbReference>
<evidence type="ECO:0000256" key="6">
    <source>
        <dbReference type="SAM" id="MobiDB-lite"/>
    </source>
</evidence>
<keyword evidence="3 7" id="KW-0812">Transmembrane</keyword>
<dbReference type="Gene3D" id="1.20.1250.20">
    <property type="entry name" value="MFS general substrate transporter like domains"/>
    <property type="match status" value="2"/>
</dbReference>